<organism evidence="3 4">
    <name type="scientific">Marasmiellus scandens</name>
    <dbReference type="NCBI Taxonomy" id="2682957"/>
    <lineage>
        <taxon>Eukaryota</taxon>
        <taxon>Fungi</taxon>
        <taxon>Dikarya</taxon>
        <taxon>Basidiomycota</taxon>
        <taxon>Agaricomycotina</taxon>
        <taxon>Agaricomycetes</taxon>
        <taxon>Agaricomycetidae</taxon>
        <taxon>Agaricales</taxon>
        <taxon>Marasmiineae</taxon>
        <taxon>Omphalotaceae</taxon>
        <taxon>Marasmiellus</taxon>
    </lineage>
</organism>
<name>A0ABR1JCG1_9AGAR</name>
<feature type="region of interest" description="Disordered" evidence="1">
    <location>
        <begin position="358"/>
        <end position="493"/>
    </location>
</feature>
<dbReference type="EMBL" id="JBANRG010000020">
    <property type="protein sequence ID" value="KAK7457112.1"/>
    <property type="molecule type" value="Genomic_DNA"/>
</dbReference>
<dbReference type="PANTHER" id="PTHR12277">
    <property type="entry name" value="ALPHA/BETA HYDROLASE DOMAIN-CONTAINING PROTEIN"/>
    <property type="match status" value="1"/>
</dbReference>
<evidence type="ECO:0000259" key="2">
    <source>
        <dbReference type="Pfam" id="PF00561"/>
    </source>
</evidence>
<reference evidence="3 4" key="1">
    <citation type="submission" date="2024-01" db="EMBL/GenBank/DDBJ databases">
        <title>A draft genome for the cacao thread blight pathogen Marasmiellus scandens.</title>
        <authorList>
            <person name="Baruah I.K."/>
            <person name="Leung J."/>
            <person name="Bukari Y."/>
            <person name="Amoako-Attah I."/>
            <person name="Meinhardt L.W."/>
            <person name="Bailey B.A."/>
            <person name="Cohen S.P."/>
        </authorList>
    </citation>
    <scope>NUCLEOTIDE SEQUENCE [LARGE SCALE GENOMIC DNA]</scope>
    <source>
        <strain evidence="3 4">GH-19</strain>
    </source>
</reference>
<dbReference type="Proteomes" id="UP001498398">
    <property type="component" value="Unassembled WGS sequence"/>
</dbReference>
<comment type="caution">
    <text evidence="3">The sequence shown here is derived from an EMBL/GenBank/DDBJ whole genome shotgun (WGS) entry which is preliminary data.</text>
</comment>
<gene>
    <name evidence="3" type="primary">bem46_1</name>
    <name evidence="3" type="ORF">VKT23_010413</name>
</gene>
<dbReference type="InterPro" id="IPR000073">
    <property type="entry name" value="AB_hydrolase_1"/>
</dbReference>
<evidence type="ECO:0000313" key="3">
    <source>
        <dbReference type="EMBL" id="KAK7457112.1"/>
    </source>
</evidence>
<dbReference type="InterPro" id="IPR029058">
    <property type="entry name" value="AB_hydrolase_fold"/>
</dbReference>
<proteinExistence type="predicted"/>
<dbReference type="Gene3D" id="3.40.50.1820">
    <property type="entry name" value="alpha/beta hydrolase"/>
    <property type="match status" value="1"/>
</dbReference>
<evidence type="ECO:0000256" key="1">
    <source>
        <dbReference type="SAM" id="MobiDB-lite"/>
    </source>
</evidence>
<sequence length="524" mass="57354">MSGFLPSLETVAKGAFATAAGLATLTQTGAGLIYYGQNYLIYPSAYIKVGPDDGAVHTPSDYGLFGEEIDLRAADGVLLRCYLLPQRLELPRPKRFQMLPITPAVWKDGETDEDYMARRPTVIMFHGNGGNVGHRIPLGMMFQQFMRCNVLMVSYRGYGNSEGAPSERGFQMDAQAALDFVLHDPRFGKTPIILYGQSIGGAVSIDLASRNPDKIESLILENTFTSLPALVPHVLPLLSPFTFLCHQKWESEAKIFGYLPEGQGQNLTPNQSQVSTSRRASTEKQGGSSSASGSGSTPGTSTSTSDAPVVGGARSHKDKRYKGIPRGTRVLLLSGKLDQIVPPEHMLALKTAFKERTKTRKSLGLAPSPFLPRSSSATSSSSLGLRKTPSSTRARPREEGAGGMTFSTRGRTSTLSSESSFSSSISTGTGEEEKWEVLSDEKESEKMKGKEREVEEKEEDVQIYVQEGEDDDEPERSRWEEFPSGSHNDTSAQAGYWNIVEEFVSEIAREWALAKERQSQRGRL</sequence>
<dbReference type="Pfam" id="PF00561">
    <property type="entry name" value="Abhydrolase_1"/>
    <property type="match status" value="1"/>
</dbReference>
<feature type="compositionally biased region" description="Polar residues" evidence="1">
    <location>
        <begin position="263"/>
        <end position="285"/>
    </location>
</feature>
<feature type="compositionally biased region" description="Acidic residues" evidence="1">
    <location>
        <begin position="456"/>
        <end position="474"/>
    </location>
</feature>
<feature type="compositionally biased region" description="Basic and acidic residues" evidence="1">
    <location>
        <begin position="431"/>
        <end position="455"/>
    </location>
</feature>
<accession>A0ABR1JCG1</accession>
<feature type="compositionally biased region" description="Low complexity" evidence="1">
    <location>
        <begin position="405"/>
        <end position="429"/>
    </location>
</feature>
<keyword evidence="4" id="KW-1185">Reference proteome</keyword>
<dbReference type="PANTHER" id="PTHR12277:SF81">
    <property type="entry name" value="PROTEIN ABHD13"/>
    <property type="match status" value="1"/>
</dbReference>
<protein>
    <submittedName>
        <fullName evidence="3">Bem46 protein, variant</fullName>
    </submittedName>
</protein>
<feature type="region of interest" description="Disordered" evidence="1">
    <location>
        <begin position="260"/>
        <end position="322"/>
    </location>
</feature>
<evidence type="ECO:0000313" key="4">
    <source>
        <dbReference type="Proteomes" id="UP001498398"/>
    </source>
</evidence>
<feature type="compositionally biased region" description="Low complexity" evidence="1">
    <location>
        <begin position="286"/>
        <end position="305"/>
    </location>
</feature>
<dbReference type="SUPFAM" id="SSF53474">
    <property type="entry name" value="alpha/beta-Hydrolases"/>
    <property type="match status" value="1"/>
</dbReference>
<feature type="domain" description="AB hydrolase-1" evidence="2">
    <location>
        <begin position="120"/>
        <end position="355"/>
    </location>
</feature>